<dbReference type="InterPro" id="IPR011040">
    <property type="entry name" value="Sialidase"/>
</dbReference>
<feature type="transmembrane region" description="Helical" evidence="1">
    <location>
        <begin position="66"/>
        <end position="87"/>
    </location>
</feature>
<sequence length="409" mass="43483">MFSRKLPGAPYAAGIEAGPAPTRGDPAPHLPAGASRLLAVACLLALLAMSAAELHRWFRAPAKSTAVAAIAAAAGGVTLTTLSSTLIPMPAGVPSAHASALASLPGERMMAFWWAGSRESGPDVKVYAARWSAGIWGPPREIASRDSLAAALGFGVRRIGNPVAWTARDGKINLYVVVTGLGGWAASRVVHLVSSDAGERFDVRRVLPMSPMFNTSVLVRTSPVAHPDGGWWLPAYFELGIKYPIFMAFDDAGNPRSLTRIGTRTTSLQPALVPVSAFEAHAWMRDSGPERRVQQAFSRDGGASWEDLPALDIANHSSSLAAQQLSKGGFLLLHNHVGAGGSDRNVLRLSISKDARAWEHLFDVASGGPGEEFSYPTLQQLGNELHVTYTSRRTAIAHHVYQISYGRGS</sequence>
<keyword evidence="1" id="KW-1133">Transmembrane helix</keyword>
<accession>A0A430HTJ6</accession>
<evidence type="ECO:0000256" key="1">
    <source>
        <dbReference type="SAM" id="Phobius"/>
    </source>
</evidence>
<proteinExistence type="predicted"/>
<dbReference type="SUPFAM" id="SSF50939">
    <property type="entry name" value="Sialidases"/>
    <property type="match status" value="1"/>
</dbReference>
<dbReference type="OrthoDB" id="41724at2"/>
<comment type="caution">
    <text evidence="3">The sequence shown here is derived from an EMBL/GenBank/DDBJ whole genome shotgun (WGS) entry which is preliminary data.</text>
</comment>
<feature type="transmembrane region" description="Helical" evidence="1">
    <location>
        <begin position="34"/>
        <end position="54"/>
    </location>
</feature>
<dbReference type="Pfam" id="PF13088">
    <property type="entry name" value="BNR_2"/>
    <property type="match status" value="1"/>
</dbReference>
<feature type="domain" description="Sialidase" evidence="2">
    <location>
        <begin position="108"/>
        <end position="387"/>
    </location>
</feature>
<dbReference type="InterPro" id="IPR036278">
    <property type="entry name" value="Sialidase_sf"/>
</dbReference>
<dbReference type="RefSeq" id="WP_126072255.1">
    <property type="nucleotide sequence ID" value="NZ_CP051166.1"/>
</dbReference>
<keyword evidence="1" id="KW-0472">Membrane</keyword>
<keyword evidence="1" id="KW-0812">Transmembrane</keyword>
<reference evidence="3 4" key="1">
    <citation type="submission" date="2018-12" db="EMBL/GenBank/DDBJ databases">
        <authorList>
            <person name="Yang E."/>
        </authorList>
    </citation>
    <scope>NUCLEOTIDE SEQUENCE [LARGE SCALE GENOMIC DNA]</scope>
    <source>
        <strain evidence="3 4">SOD</strain>
    </source>
</reference>
<organism evidence="3 4">
    <name type="scientific">Massilia atriviolacea</name>
    <dbReference type="NCBI Taxonomy" id="2495579"/>
    <lineage>
        <taxon>Bacteria</taxon>
        <taxon>Pseudomonadati</taxon>
        <taxon>Pseudomonadota</taxon>
        <taxon>Betaproteobacteria</taxon>
        <taxon>Burkholderiales</taxon>
        <taxon>Oxalobacteraceae</taxon>
        <taxon>Telluria group</taxon>
        <taxon>Massilia</taxon>
    </lineage>
</organism>
<dbReference type="EMBL" id="RXLQ01000001">
    <property type="protein sequence ID" value="RSZ60871.1"/>
    <property type="molecule type" value="Genomic_DNA"/>
</dbReference>
<dbReference type="Proteomes" id="UP000278085">
    <property type="component" value="Unassembled WGS sequence"/>
</dbReference>
<dbReference type="PANTHER" id="PTHR43752">
    <property type="entry name" value="BNR/ASP-BOX REPEAT FAMILY PROTEIN"/>
    <property type="match status" value="1"/>
</dbReference>
<keyword evidence="4" id="KW-1185">Reference proteome</keyword>
<name>A0A430HTJ6_9BURK</name>
<dbReference type="Gene3D" id="2.120.10.10">
    <property type="match status" value="1"/>
</dbReference>
<evidence type="ECO:0000313" key="3">
    <source>
        <dbReference type="EMBL" id="RSZ60871.1"/>
    </source>
</evidence>
<evidence type="ECO:0000259" key="2">
    <source>
        <dbReference type="Pfam" id="PF13088"/>
    </source>
</evidence>
<dbReference type="AlphaFoldDB" id="A0A430HTJ6"/>
<dbReference type="PANTHER" id="PTHR43752:SF2">
    <property type="entry name" value="BNR_ASP-BOX REPEAT FAMILY PROTEIN"/>
    <property type="match status" value="1"/>
</dbReference>
<gene>
    <name evidence="3" type="ORF">EJB06_01660</name>
</gene>
<dbReference type="CDD" id="cd15482">
    <property type="entry name" value="Sialidase_non-viral"/>
    <property type="match status" value="1"/>
</dbReference>
<evidence type="ECO:0000313" key="4">
    <source>
        <dbReference type="Proteomes" id="UP000278085"/>
    </source>
</evidence>
<protein>
    <recommendedName>
        <fullName evidence="2">Sialidase domain-containing protein</fullName>
    </recommendedName>
</protein>